<dbReference type="SUPFAM" id="SSF88659">
    <property type="entry name" value="Sigma3 and sigma4 domains of RNA polymerase sigma factors"/>
    <property type="match status" value="1"/>
</dbReference>
<dbReference type="Proteomes" id="UP001597042">
    <property type="component" value="Unassembled WGS sequence"/>
</dbReference>
<comment type="caution">
    <text evidence="7">The sequence shown here is derived from an EMBL/GenBank/DDBJ whole genome shotgun (WGS) entry which is preliminary data.</text>
</comment>
<evidence type="ECO:0000256" key="5">
    <source>
        <dbReference type="ARBA" id="ARBA00023163"/>
    </source>
</evidence>
<keyword evidence="4" id="KW-0238">DNA-binding</keyword>
<reference evidence="8" key="1">
    <citation type="journal article" date="2019" name="Int. J. Syst. Evol. Microbiol.">
        <title>The Global Catalogue of Microorganisms (GCM) 10K type strain sequencing project: providing services to taxonomists for standard genome sequencing and annotation.</title>
        <authorList>
            <consortium name="The Broad Institute Genomics Platform"/>
            <consortium name="The Broad Institute Genome Sequencing Center for Infectious Disease"/>
            <person name="Wu L."/>
            <person name="Ma J."/>
        </authorList>
    </citation>
    <scope>NUCLEOTIDE SEQUENCE [LARGE SCALE GENOMIC DNA]</scope>
    <source>
        <strain evidence="8">CCUG 50754</strain>
    </source>
</reference>
<dbReference type="NCBIfam" id="TIGR02937">
    <property type="entry name" value="sigma70-ECF"/>
    <property type="match status" value="1"/>
</dbReference>
<evidence type="ECO:0000313" key="8">
    <source>
        <dbReference type="Proteomes" id="UP001597042"/>
    </source>
</evidence>
<proteinExistence type="inferred from homology"/>
<sequence length="204" mass="22959">MTRAGADHRTEAEPSRWDRAADLFECWRDGDARAMDDLVRLMTPVLWHVARSYGLDAAMAEDVVQSTWLALVRSGDGIHDTRAVSGWLTTSARREAWRVGKVHRRADATDTVDLEPHLPVEESAESTAARADESHRLWTAVSTLDERCQRLLRIVAFDERPDYARIAQDLAMPVGSIGPTRQRCLGKLRTQMANDGWGGDRHEK</sequence>
<dbReference type="RefSeq" id="WP_378753631.1">
    <property type="nucleotide sequence ID" value="NZ_JBHSSV010000018.1"/>
</dbReference>
<evidence type="ECO:0000256" key="3">
    <source>
        <dbReference type="ARBA" id="ARBA00023082"/>
    </source>
</evidence>
<dbReference type="EMBL" id="JBHTIM010000001">
    <property type="protein sequence ID" value="MFD0779743.1"/>
    <property type="molecule type" value="Genomic_DNA"/>
</dbReference>
<dbReference type="Gene3D" id="1.10.10.10">
    <property type="entry name" value="Winged helix-like DNA-binding domain superfamily/Winged helix DNA-binding domain"/>
    <property type="match status" value="1"/>
</dbReference>
<gene>
    <name evidence="7" type="ORF">ACFQZV_00335</name>
</gene>
<dbReference type="InterPro" id="IPR014284">
    <property type="entry name" value="RNA_pol_sigma-70_dom"/>
</dbReference>
<evidence type="ECO:0000256" key="2">
    <source>
        <dbReference type="ARBA" id="ARBA00023015"/>
    </source>
</evidence>
<dbReference type="PANTHER" id="PTHR43133:SF8">
    <property type="entry name" value="RNA POLYMERASE SIGMA FACTOR HI_1459-RELATED"/>
    <property type="match status" value="1"/>
</dbReference>
<keyword evidence="2" id="KW-0805">Transcription regulation</keyword>
<dbReference type="InterPro" id="IPR036388">
    <property type="entry name" value="WH-like_DNA-bd_sf"/>
</dbReference>
<dbReference type="InterPro" id="IPR013325">
    <property type="entry name" value="RNA_pol_sigma_r2"/>
</dbReference>
<evidence type="ECO:0000256" key="1">
    <source>
        <dbReference type="ARBA" id="ARBA00010641"/>
    </source>
</evidence>
<organism evidence="7 8">
    <name type="scientific">Microbacterium koreense</name>
    <dbReference type="NCBI Taxonomy" id="323761"/>
    <lineage>
        <taxon>Bacteria</taxon>
        <taxon>Bacillati</taxon>
        <taxon>Actinomycetota</taxon>
        <taxon>Actinomycetes</taxon>
        <taxon>Micrococcales</taxon>
        <taxon>Microbacteriaceae</taxon>
        <taxon>Microbacterium</taxon>
    </lineage>
</organism>
<dbReference type="SUPFAM" id="SSF88946">
    <property type="entry name" value="Sigma2 domain of RNA polymerase sigma factors"/>
    <property type="match status" value="1"/>
</dbReference>
<keyword evidence="3" id="KW-0731">Sigma factor</keyword>
<accession>A0ABW2ZMZ9</accession>
<name>A0ABW2ZMZ9_9MICO</name>
<dbReference type="Pfam" id="PF04542">
    <property type="entry name" value="Sigma70_r2"/>
    <property type="match status" value="1"/>
</dbReference>
<evidence type="ECO:0000256" key="4">
    <source>
        <dbReference type="ARBA" id="ARBA00023125"/>
    </source>
</evidence>
<feature type="domain" description="RNA polymerase sigma-70 region 2" evidence="6">
    <location>
        <begin position="38"/>
        <end position="96"/>
    </location>
</feature>
<dbReference type="InterPro" id="IPR039425">
    <property type="entry name" value="RNA_pol_sigma-70-like"/>
</dbReference>
<comment type="similarity">
    <text evidence="1">Belongs to the sigma-70 factor family. ECF subfamily.</text>
</comment>
<dbReference type="Gene3D" id="1.10.1740.10">
    <property type="match status" value="1"/>
</dbReference>
<evidence type="ECO:0000313" key="7">
    <source>
        <dbReference type="EMBL" id="MFD0779743.1"/>
    </source>
</evidence>
<keyword evidence="5" id="KW-0804">Transcription</keyword>
<dbReference type="InterPro" id="IPR007627">
    <property type="entry name" value="RNA_pol_sigma70_r2"/>
</dbReference>
<dbReference type="InterPro" id="IPR013324">
    <property type="entry name" value="RNA_pol_sigma_r3/r4-like"/>
</dbReference>
<dbReference type="PANTHER" id="PTHR43133">
    <property type="entry name" value="RNA POLYMERASE ECF-TYPE SIGMA FACTO"/>
    <property type="match status" value="1"/>
</dbReference>
<keyword evidence="8" id="KW-1185">Reference proteome</keyword>
<evidence type="ECO:0000259" key="6">
    <source>
        <dbReference type="Pfam" id="PF04542"/>
    </source>
</evidence>
<protein>
    <submittedName>
        <fullName evidence="7">RNA polymerase sigma factor</fullName>
    </submittedName>
</protein>